<dbReference type="InterPro" id="IPR013154">
    <property type="entry name" value="ADH-like_N"/>
</dbReference>
<dbReference type="GO" id="GO:0016491">
    <property type="term" value="F:oxidoreductase activity"/>
    <property type="evidence" value="ECO:0007669"/>
    <property type="project" value="InterPro"/>
</dbReference>
<evidence type="ECO:0000313" key="2">
    <source>
        <dbReference type="EMBL" id="MBH0776658.1"/>
    </source>
</evidence>
<dbReference type="SUPFAM" id="SSF50129">
    <property type="entry name" value="GroES-like"/>
    <property type="match status" value="1"/>
</dbReference>
<dbReference type="InterPro" id="IPR011032">
    <property type="entry name" value="GroES-like_sf"/>
</dbReference>
<dbReference type="Pfam" id="PF00107">
    <property type="entry name" value="ADH_zinc_N"/>
    <property type="match status" value="1"/>
</dbReference>
<organism evidence="2 3">
    <name type="scientific">Nocardia bovistercoris</name>
    <dbReference type="NCBI Taxonomy" id="2785916"/>
    <lineage>
        <taxon>Bacteria</taxon>
        <taxon>Bacillati</taxon>
        <taxon>Actinomycetota</taxon>
        <taxon>Actinomycetes</taxon>
        <taxon>Mycobacteriales</taxon>
        <taxon>Nocardiaceae</taxon>
        <taxon>Nocardia</taxon>
    </lineage>
</organism>
<dbReference type="SMART" id="SM00829">
    <property type="entry name" value="PKS_ER"/>
    <property type="match status" value="1"/>
</dbReference>
<protein>
    <submittedName>
        <fullName evidence="2">NADPH:quinone oxidoreductase family protein</fullName>
    </submittedName>
</protein>
<dbReference type="Gene3D" id="3.90.180.10">
    <property type="entry name" value="Medium-chain alcohol dehydrogenases, catalytic domain"/>
    <property type="match status" value="1"/>
</dbReference>
<accession>A0A931IB99</accession>
<keyword evidence="3" id="KW-1185">Reference proteome</keyword>
<dbReference type="SUPFAM" id="SSF51735">
    <property type="entry name" value="NAD(P)-binding Rossmann-fold domains"/>
    <property type="match status" value="1"/>
</dbReference>
<dbReference type="InterPro" id="IPR036291">
    <property type="entry name" value="NAD(P)-bd_dom_sf"/>
</dbReference>
<feature type="domain" description="Enoyl reductase (ER)" evidence="1">
    <location>
        <begin position="29"/>
        <end position="342"/>
    </location>
</feature>
<evidence type="ECO:0000259" key="1">
    <source>
        <dbReference type="SMART" id="SM00829"/>
    </source>
</evidence>
<dbReference type="PANTHER" id="PTHR43677:SF4">
    <property type="entry name" value="QUINONE OXIDOREDUCTASE-LIKE PROTEIN 2"/>
    <property type="match status" value="1"/>
</dbReference>
<name>A0A931IB99_9NOCA</name>
<dbReference type="PANTHER" id="PTHR43677">
    <property type="entry name" value="SHORT-CHAIN DEHYDROGENASE/REDUCTASE"/>
    <property type="match status" value="1"/>
</dbReference>
<dbReference type="CDD" id="cd08241">
    <property type="entry name" value="QOR1"/>
    <property type="match status" value="1"/>
</dbReference>
<comment type="caution">
    <text evidence="2">The sequence shown here is derived from an EMBL/GenBank/DDBJ whole genome shotgun (WGS) entry which is preliminary data.</text>
</comment>
<dbReference type="AlphaFoldDB" id="A0A931IB99"/>
<dbReference type="Gene3D" id="3.40.50.720">
    <property type="entry name" value="NAD(P)-binding Rossmann-like Domain"/>
    <property type="match status" value="1"/>
</dbReference>
<evidence type="ECO:0000313" key="3">
    <source>
        <dbReference type="Proteomes" id="UP000655751"/>
    </source>
</evidence>
<dbReference type="Proteomes" id="UP000655751">
    <property type="component" value="Unassembled WGS sequence"/>
</dbReference>
<dbReference type="InterPro" id="IPR020843">
    <property type="entry name" value="ER"/>
</dbReference>
<sequence length="350" mass="36612">MAGIDSAHRAEELGADRTTRAAVCVELTGEDGIEIADWPVPPVGDRDIRISVRAASVNFPDCLMVRGQYHFRPDLPFVPGSESAGIVTEIGAAVTGFRGGDRVLALNGFGAFASDVVVSNAMPVYRIPEAMSFDEGSAFLMTYGTSYHGLVRRGGLRAGESVLVLGATGGCGSAAVQIAKAAGATVVAVAGGEAKCAAARELGADVVIDHRTTSSLSESVRDATGGRGVDLVFDPVGGEDIREPLRCLAWDGRYLVIGFAGGGIPVVRLNQTILKSISLIGVAFGASVIKDPEAGAADFAQLSRWYEEGSVRPLVGARFPLERTADAMRVVHERRAIGKVVVTVENSRSR</sequence>
<reference evidence="2" key="1">
    <citation type="submission" date="2020-11" db="EMBL/GenBank/DDBJ databases">
        <title>Nocardia NEAU-351.nov., a novel actinomycete isolated from the cow dung.</title>
        <authorList>
            <person name="Zhang X."/>
        </authorList>
    </citation>
    <scope>NUCLEOTIDE SEQUENCE</scope>
    <source>
        <strain evidence="2">NEAU-351</strain>
    </source>
</reference>
<dbReference type="InterPro" id="IPR013149">
    <property type="entry name" value="ADH-like_C"/>
</dbReference>
<dbReference type="InterPro" id="IPR051397">
    <property type="entry name" value="Zn-ADH-like_protein"/>
</dbReference>
<dbReference type="Pfam" id="PF08240">
    <property type="entry name" value="ADH_N"/>
    <property type="match status" value="1"/>
</dbReference>
<proteinExistence type="predicted"/>
<gene>
    <name evidence="2" type="ORF">IT779_10210</name>
</gene>
<dbReference type="EMBL" id="JADMLG010000003">
    <property type="protein sequence ID" value="MBH0776658.1"/>
    <property type="molecule type" value="Genomic_DNA"/>
</dbReference>
<dbReference type="RefSeq" id="WP_196148982.1">
    <property type="nucleotide sequence ID" value="NZ_JADMLG010000003.1"/>
</dbReference>